<evidence type="ECO:0000256" key="2">
    <source>
        <dbReference type="ARBA" id="ARBA00022692"/>
    </source>
</evidence>
<protein>
    <recommendedName>
        <fullName evidence="6">EXS domain-containing protein</fullName>
    </recommendedName>
</protein>
<proteinExistence type="predicted"/>
<evidence type="ECO:0000256" key="4">
    <source>
        <dbReference type="ARBA" id="ARBA00023136"/>
    </source>
</evidence>
<name>A0A7S1Z224_9STRA</name>
<reference evidence="7" key="1">
    <citation type="submission" date="2021-01" db="EMBL/GenBank/DDBJ databases">
        <authorList>
            <person name="Corre E."/>
            <person name="Pelletier E."/>
            <person name="Niang G."/>
            <person name="Scheremetjew M."/>
            <person name="Finn R."/>
            <person name="Kale V."/>
            <person name="Holt S."/>
            <person name="Cochrane G."/>
            <person name="Meng A."/>
            <person name="Brown T."/>
            <person name="Cohen L."/>
        </authorList>
    </citation>
    <scope>NUCLEOTIDE SEQUENCE</scope>
    <source>
        <strain evidence="7">Pop2</strain>
    </source>
</reference>
<gene>
    <name evidence="7" type="ORF">DBRI1063_LOCUS8775</name>
</gene>
<keyword evidence="2 5" id="KW-0812">Transmembrane</keyword>
<keyword evidence="4 5" id="KW-0472">Membrane</keyword>
<evidence type="ECO:0000256" key="1">
    <source>
        <dbReference type="ARBA" id="ARBA00004141"/>
    </source>
</evidence>
<evidence type="ECO:0000256" key="3">
    <source>
        <dbReference type="ARBA" id="ARBA00022989"/>
    </source>
</evidence>
<comment type="subcellular location">
    <subcellularLocation>
        <location evidence="1">Membrane</location>
        <topology evidence="1">Multi-pass membrane protein</topology>
    </subcellularLocation>
</comment>
<evidence type="ECO:0000256" key="5">
    <source>
        <dbReference type="SAM" id="Phobius"/>
    </source>
</evidence>
<evidence type="ECO:0000259" key="6">
    <source>
        <dbReference type="PROSITE" id="PS51380"/>
    </source>
</evidence>
<dbReference type="PANTHER" id="PTHR10783">
    <property type="entry name" value="XENOTROPIC AND POLYTROPIC RETROVIRUS RECEPTOR 1-RELATED"/>
    <property type="match status" value="1"/>
</dbReference>
<keyword evidence="3 5" id="KW-1133">Transmembrane helix</keyword>
<feature type="transmembrane region" description="Helical" evidence="5">
    <location>
        <begin position="52"/>
        <end position="70"/>
    </location>
</feature>
<dbReference type="GO" id="GO:0005737">
    <property type="term" value="C:cytoplasm"/>
    <property type="evidence" value="ECO:0007669"/>
    <property type="project" value="TreeGrafter"/>
</dbReference>
<dbReference type="EMBL" id="HBGN01013715">
    <property type="protein sequence ID" value="CAD9325730.1"/>
    <property type="molecule type" value="Transcribed_RNA"/>
</dbReference>
<feature type="transmembrane region" description="Helical" evidence="5">
    <location>
        <begin position="119"/>
        <end position="142"/>
    </location>
</feature>
<dbReference type="AlphaFoldDB" id="A0A7S1Z224"/>
<sequence length="360" mass="41689">MLPLWWKFLQTLRQAHDTQQRWPYLGDALKYLTASLVILYGMSHQEKSRSNWWIVAFITATIYQIVWDTVMDWELFVFPPIQPSSPSYFRSCITFLSSPIQYIQSIQLRTNRLYKTTSIYHYIFCINTIFRFTWMLCFIPAYHLSLRSGIIRPTFSRDDVRSYISPTLSALEVVRRMLWCILKLEIETMKMTNVGGRAGNGAALFYDPLPSFEKKEEGIEMETLDGDTHDNDEDLHTNKDTMQSSLEVLDLHPPSLSLSAEDHNNDATDEDKGLFQRLQQSDDLFDDSNNHSHDTQRTISLTPSSSPSILSHIKTSICLFFSLPIVKRKLFIAELSLWAIAYVALGYWSLTLESHKTKSI</sequence>
<dbReference type="GO" id="GO:0016020">
    <property type="term" value="C:membrane"/>
    <property type="evidence" value="ECO:0007669"/>
    <property type="project" value="UniProtKB-SubCell"/>
</dbReference>
<organism evidence="7">
    <name type="scientific">Ditylum brightwellii</name>
    <dbReference type="NCBI Taxonomy" id="49249"/>
    <lineage>
        <taxon>Eukaryota</taxon>
        <taxon>Sar</taxon>
        <taxon>Stramenopiles</taxon>
        <taxon>Ochrophyta</taxon>
        <taxon>Bacillariophyta</taxon>
        <taxon>Mediophyceae</taxon>
        <taxon>Lithodesmiophycidae</taxon>
        <taxon>Lithodesmiales</taxon>
        <taxon>Lithodesmiaceae</taxon>
        <taxon>Ditylum</taxon>
    </lineage>
</organism>
<evidence type="ECO:0000313" key="7">
    <source>
        <dbReference type="EMBL" id="CAD9325730.1"/>
    </source>
</evidence>
<dbReference type="Pfam" id="PF03124">
    <property type="entry name" value="EXS"/>
    <property type="match status" value="1"/>
</dbReference>
<dbReference type="PROSITE" id="PS51380">
    <property type="entry name" value="EXS"/>
    <property type="match status" value="1"/>
</dbReference>
<dbReference type="PANTHER" id="PTHR10783:SF46">
    <property type="entry name" value="PROTEIN ERD1 HOMOLOG 2"/>
    <property type="match status" value="1"/>
</dbReference>
<feature type="transmembrane region" description="Helical" evidence="5">
    <location>
        <begin position="330"/>
        <end position="350"/>
    </location>
</feature>
<feature type="domain" description="EXS" evidence="6">
    <location>
        <begin position="1"/>
        <end position="221"/>
    </location>
</feature>
<accession>A0A7S1Z224</accession>
<dbReference type="InterPro" id="IPR004342">
    <property type="entry name" value="EXS_C"/>
</dbReference>